<name>A0A3D9ULV8_9GAMM</name>
<evidence type="ECO:0000313" key="10">
    <source>
        <dbReference type="Proteomes" id="UP000256294"/>
    </source>
</evidence>
<keyword evidence="3" id="KW-0813">Transport</keyword>
<dbReference type="InterPro" id="IPR011606">
    <property type="entry name" value="Brnchd-chn_aa_trnsp_permease"/>
</dbReference>
<evidence type="ECO:0000256" key="8">
    <source>
        <dbReference type="SAM" id="Phobius"/>
    </source>
</evidence>
<feature type="transmembrane region" description="Helical" evidence="8">
    <location>
        <begin position="30"/>
        <end position="51"/>
    </location>
</feature>
<evidence type="ECO:0000313" key="9">
    <source>
        <dbReference type="EMBL" id="REF28960.1"/>
    </source>
</evidence>
<dbReference type="EMBL" id="QTUB01000001">
    <property type="protein sequence ID" value="REF28960.1"/>
    <property type="molecule type" value="Genomic_DNA"/>
</dbReference>
<evidence type="ECO:0000256" key="5">
    <source>
        <dbReference type="ARBA" id="ARBA00022692"/>
    </source>
</evidence>
<feature type="transmembrane region" description="Helical" evidence="8">
    <location>
        <begin position="101"/>
        <end position="124"/>
    </location>
</feature>
<dbReference type="AlphaFoldDB" id="A0A3D9ULV8"/>
<dbReference type="PANTHER" id="PTHR34979">
    <property type="entry name" value="INNER MEMBRANE PROTEIN YGAZ"/>
    <property type="match status" value="1"/>
</dbReference>
<comment type="caution">
    <text evidence="9">The sequence shown here is derived from an EMBL/GenBank/DDBJ whole genome shotgun (WGS) entry which is preliminary data.</text>
</comment>
<dbReference type="Proteomes" id="UP000256294">
    <property type="component" value="Unassembled WGS sequence"/>
</dbReference>
<feature type="transmembrane region" description="Helical" evidence="8">
    <location>
        <begin position="188"/>
        <end position="207"/>
    </location>
</feature>
<keyword evidence="7 8" id="KW-0472">Membrane</keyword>
<keyword evidence="5 8" id="KW-0812">Transmembrane</keyword>
<comment type="subcellular location">
    <subcellularLocation>
        <location evidence="1">Cell membrane</location>
        <topology evidence="1">Multi-pass membrane protein</topology>
    </subcellularLocation>
</comment>
<proteinExistence type="inferred from homology"/>
<feature type="transmembrane region" description="Helical" evidence="8">
    <location>
        <begin position="136"/>
        <end position="158"/>
    </location>
</feature>
<evidence type="ECO:0000256" key="3">
    <source>
        <dbReference type="ARBA" id="ARBA00022448"/>
    </source>
</evidence>
<reference evidence="9 10" key="1">
    <citation type="submission" date="2018-08" db="EMBL/GenBank/DDBJ databases">
        <title>Genomic Encyclopedia of Archaeal and Bacterial Type Strains, Phase II (KMG-II): from individual species to whole genera.</title>
        <authorList>
            <person name="Goeker M."/>
        </authorList>
    </citation>
    <scope>NUCLEOTIDE SEQUENCE [LARGE SCALE GENOMIC DNA]</scope>
    <source>
        <strain evidence="9 10">DSM 17905</strain>
    </source>
</reference>
<keyword evidence="6 8" id="KW-1133">Transmembrane helix</keyword>
<sequence>MPIPDTPVPDNLTSDTAINDPAIPSKCSSFIKGIFDSLPIVISCIFISFTFRLSSVKLGFTSPEAVSGKKTAIWAFGSADEVFTAATTKLIKDQRNRSENWMVAIAICLWLHWVLGTVSGTLLGNSHLNSYPAVEATITFMLSAILAEIVIGCLAALIQAHITQLGKKSSLRPGANRTPGKKMGKIDIILNSIGVASICSLLIPDVIQEHNKLFPTLIGCFIIYVFRYKTRSIIFSTLSRSAIFGLTFKVFMN</sequence>
<evidence type="ECO:0000256" key="2">
    <source>
        <dbReference type="ARBA" id="ARBA00010735"/>
    </source>
</evidence>
<gene>
    <name evidence="9" type="ORF">BDD26_3936</name>
</gene>
<protein>
    <submittedName>
        <fullName evidence="9">Putative branched-subunit amino acid permease</fullName>
    </submittedName>
</protein>
<dbReference type="Pfam" id="PF03591">
    <property type="entry name" value="AzlC"/>
    <property type="match status" value="1"/>
</dbReference>
<accession>A0A3D9ULV8</accession>
<evidence type="ECO:0000256" key="7">
    <source>
        <dbReference type="ARBA" id="ARBA00023136"/>
    </source>
</evidence>
<evidence type="ECO:0000256" key="4">
    <source>
        <dbReference type="ARBA" id="ARBA00022475"/>
    </source>
</evidence>
<dbReference type="GO" id="GO:0005886">
    <property type="term" value="C:plasma membrane"/>
    <property type="evidence" value="ECO:0007669"/>
    <property type="project" value="UniProtKB-SubCell"/>
</dbReference>
<dbReference type="RefSeq" id="WP_115827448.1">
    <property type="nucleotide sequence ID" value="NZ_QTUB01000001.1"/>
</dbReference>
<dbReference type="PANTHER" id="PTHR34979:SF1">
    <property type="entry name" value="INNER MEMBRANE PROTEIN YGAZ"/>
    <property type="match status" value="1"/>
</dbReference>
<keyword evidence="4" id="KW-1003">Cell membrane</keyword>
<evidence type="ECO:0000256" key="1">
    <source>
        <dbReference type="ARBA" id="ARBA00004651"/>
    </source>
</evidence>
<evidence type="ECO:0000256" key="6">
    <source>
        <dbReference type="ARBA" id="ARBA00022989"/>
    </source>
</evidence>
<comment type="similarity">
    <text evidence="2">Belongs to the AzlC family.</text>
</comment>
<dbReference type="GO" id="GO:1903785">
    <property type="term" value="P:L-valine transmembrane transport"/>
    <property type="evidence" value="ECO:0007669"/>
    <property type="project" value="TreeGrafter"/>
</dbReference>
<organism evidence="9 10">
    <name type="scientific">Xenorhabdus cabanillasii</name>
    <dbReference type="NCBI Taxonomy" id="351673"/>
    <lineage>
        <taxon>Bacteria</taxon>
        <taxon>Pseudomonadati</taxon>
        <taxon>Pseudomonadota</taxon>
        <taxon>Gammaproteobacteria</taxon>
        <taxon>Enterobacterales</taxon>
        <taxon>Morganellaceae</taxon>
        <taxon>Xenorhabdus</taxon>
    </lineage>
</organism>
<keyword evidence="10" id="KW-1185">Reference proteome</keyword>